<dbReference type="eggNOG" id="ENOG502T5WJ">
    <property type="taxonomic scope" value="Eukaryota"/>
</dbReference>
<evidence type="ECO:0000256" key="1">
    <source>
        <dbReference type="SAM" id="MobiDB-lite"/>
    </source>
</evidence>
<dbReference type="Proteomes" id="UP000001611">
    <property type="component" value="Chromosome 4"/>
</dbReference>
<gene>
    <name evidence="2" type="ORF">VDAG_09408</name>
</gene>
<dbReference type="KEGG" id="vda:VDAG_09408"/>
<name>G2XGX6_VERDV</name>
<reference evidence="2 3" key="1">
    <citation type="submission" date="2008-03" db="EMBL/GenBank/DDBJ databases">
        <title>The Genome Sequence of Verticillium dahliae VdLs.17.</title>
        <authorList>
            <consortium name="The Broad Institute Genome Sequencing Platform"/>
            <person name="Ma L.-J.J."/>
            <person name="Klosterman S.J."/>
            <person name="Subbarao K."/>
            <person name="Dobinson K."/>
            <person name="Veronese P."/>
            <person name="Kang S."/>
            <person name="Gold S.E."/>
            <person name="Young S."/>
            <person name="Jaffe D."/>
            <person name="Gnerre S."/>
            <person name="Berlin A."/>
            <person name="Heiman D."/>
            <person name="Hepburn T."/>
            <person name="Sykes S."/>
            <person name="Alvarado L."/>
            <person name="Kodira C.D."/>
            <person name="Lander E."/>
            <person name="Galagan J."/>
            <person name="Nusbaum C."/>
            <person name="Birren B."/>
        </authorList>
    </citation>
    <scope>NUCLEOTIDE SEQUENCE [LARGE SCALE GENOMIC DNA]</scope>
    <source>
        <strain evidence="3">VdLs.17 / ATCC MYA-4575 / FGSC 10137</strain>
    </source>
</reference>
<dbReference type="AlphaFoldDB" id="G2XGX6"/>
<organism evidence="2 3">
    <name type="scientific">Verticillium dahliae (strain VdLs.17 / ATCC MYA-4575 / FGSC 10137)</name>
    <name type="common">Verticillium wilt</name>
    <dbReference type="NCBI Taxonomy" id="498257"/>
    <lineage>
        <taxon>Eukaryota</taxon>
        <taxon>Fungi</taxon>
        <taxon>Dikarya</taxon>
        <taxon>Ascomycota</taxon>
        <taxon>Pezizomycotina</taxon>
        <taxon>Sordariomycetes</taxon>
        <taxon>Hypocreomycetidae</taxon>
        <taxon>Glomerellales</taxon>
        <taxon>Plectosphaerellaceae</taxon>
        <taxon>Verticillium</taxon>
    </lineage>
</organism>
<dbReference type="RefSeq" id="XP_009654005.1">
    <property type="nucleotide sequence ID" value="XM_009655710.1"/>
</dbReference>
<accession>G2XGX6</accession>
<dbReference type="OrthoDB" id="10556614at2759"/>
<dbReference type="EMBL" id="DS572719">
    <property type="protein sequence ID" value="EGY19074.1"/>
    <property type="molecule type" value="Genomic_DNA"/>
</dbReference>
<dbReference type="InParanoid" id="G2XGX6"/>
<evidence type="ECO:0000313" key="2">
    <source>
        <dbReference type="EMBL" id="EGY19074.1"/>
    </source>
</evidence>
<proteinExistence type="predicted"/>
<feature type="compositionally biased region" description="Low complexity" evidence="1">
    <location>
        <begin position="92"/>
        <end position="101"/>
    </location>
</feature>
<protein>
    <submittedName>
        <fullName evidence="2">Uncharacterized protein</fullName>
    </submittedName>
</protein>
<evidence type="ECO:0000313" key="3">
    <source>
        <dbReference type="Proteomes" id="UP000001611"/>
    </source>
</evidence>
<dbReference type="HOGENOM" id="CLU_1587769_0_0_1"/>
<sequence>MGNGKGEHQISGVAAEWGTETLPTTWGARFCRAIGFSCHHVSLPHDGLDSSVSRARDRRDLAHARHQILQQHQHQHQQRAPPFDKQGHPSLRRSTSLQSSQGPRRTTSNWPIPDELIDWPDSDVRWPPRDHQLHAVDCRTTFDARQPTHTLRLLFYVRPCRCATKFSV</sequence>
<keyword evidence="3" id="KW-1185">Reference proteome</keyword>
<dbReference type="GeneID" id="20710871"/>
<feature type="region of interest" description="Disordered" evidence="1">
    <location>
        <begin position="65"/>
        <end position="113"/>
    </location>
</feature>